<keyword evidence="1" id="KW-0812">Transmembrane</keyword>
<dbReference type="EMBL" id="AP024749">
    <property type="protein sequence ID" value="BCY27857.1"/>
    <property type="molecule type" value="Genomic_DNA"/>
</dbReference>
<dbReference type="Proteomes" id="UP000825258">
    <property type="component" value="Chromosome"/>
</dbReference>
<feature type="transmembrane region" description="Helical" evidence="1">
    <location>
        <begin position="86"/>
        <end position="104"/>
    </location>
</feature>
<keyword evidence="1" id="KW-1133">Transmembrane helix</keyword>
<accession>A0ABM7S913</accession>
<keyword evidence="3" id="KW-1185">Reference proteome</keyword>
<reference evidence="2 3" key="1">
    <citation type="submission" date="2021-06" db="EMBL/GenBank/DDBJ databases">
        <title>Whole genome sequences of Flavobacterium sp. KK2020170 and assembly.</title>
        <authorList>
            <person name="Kitahara K."/>
            <person name="Miyoshi S."/>
            <person name="Uesaka K."/>
        </authorList>
    </citation>
    <scope>NUCLEOTIDE SEQUENCE [LARGE SCALE GENOMIC DNA]</scope>
    <source>
        <strain evidence="2 3">KK2020170</strain>
    </source>
</reference>
<feature type="transmembrane region" description="Helical" evidence="1">
    <location>
        <begin position="150"/>
        <end position="169"/>
    </location>
</feature>
<sequence length="214" mass="25929">MKLTPQNIQFIDNYLKNSEVIYYDIRMEMLDHVATAVEQKMEAENLDFYDAFKNYMVLNKRDLIKENEKTLKHNYKVIIPFLKFNLKLYSLLLYFSLIGLFYFIHNDFEAKTIAKFLVFSVFLGMGLFYFIQALTYYFKEKKRFYYLEKNSVILFVLYQPLLFLNNGYLTGNKNNINITVLIFLLLFFGLFLNFVRYHFIKQKQLFKSNLYEIQ</sequence>
<dbReference type="RefSeq" id="WP_221259460.1">
    <property type="nucleotide sequence ID" value="NZ_AP024749.1"/>
</dbReference>
<evidence type="ECO:0000256" key="1">
    <source>
        <dbReference type="SAM" id="Phobius"/>
    </source>
</evidence>
<name>A0ABM7S913_9FLAO</name>
<keyword evidence="1" id="KW-0472">Membrane</keyword>
<feature type="transmembrane region" description="Helical" evidence="1">
    <location>
        <begin position="175"/>
        <end position="195"/>
    </location>
</feature>
<evidence type="ECO:0000313" key="2">
    <source>
        <dbReference type="EMBL" id="BCY27857.1"/>
    </source>
</evidence>
<proteinExistence type="predicted"/>
<evidence type="ECO:0000313" key="3">
    <source>
        <dbReference type="Proteomes" id="UP000825258"/>
    </source>
</evidence>
<gene>
    <name evidence="2" type="ORF">KK2020170_07250</name>
</gene>
<protein>
    <submittedName>
        <fullName evidence="2">Uncharacterized protein</fullName>
    </submittedName>
</protein>
<organism evidence="2 3">
    <name type="scientific">Flavobacterium okayamense</name>
    <dbReference type="NCBI Taxonomy" id="2830782"/>
    <lineage>
        <taxon>Bacteria</taxon>
        <taxon>Pseudomonadati</taxon>
        <taxon>Bacteroidota</taxon>
        <taxon>Flavobacteriia</taxon>
        <taxon>Flavobacteriales</taxon>
        <taxon>Flavobacteriaceae</taxon>
        <taxon>Flavobacterium</taxon>
    </lineage>
</organism>
<feature type="transmembrane region" description="Helical" evidence="1">
    <location>
        <begin position="116"/>
        <end position="138"/>
    </location>
</feature>